<feature type="transmembrane region" description="Helical" evidence="1">
    <location>
        <begin position="173"/>
        <end position="206"/>
    </location>
</feature>
<dbReference type="AlphaFoldDB" id="A0A0G0T8Y2"/>
<feature type="transmembrane region" description="Helical" evidence="1">
    <location>
        <begin position="346"/>
        <end position="363"/>
    </location>
</feature>
<keyword evidence="1" id="KW-0812">Transmembrane</keyword>
<evidence type="ECO:0000313" key="3">
    <source>
        <dbReference type="Proteomes" id="UP000034539"/>
    </source>
</evidence>
<feature type="transmembrane region" description="Helical" evidence="1">
    <location>
        <begin position="65"/>
        <end position="86"/>
    </location>
</feature>
<feature type="transmembrane region" description="Helical" evidence="1">
    <location>
        <begin position="282"/>
        <end position="301"/>
    </location>
</feature>
<keyword evidence="1" id="KW-1133">Transmembrane helix</keyword>
<feature type="transmembrane region" description="Helical" evidence="1">
    <location>
        <begin position="370"/>
        <end position="388"/>
    </location>
</feature>
<proteinExistence type="predicted"/>
<reference evidence="2 3" key="1">
    <citation type="journal article" date="2015" name="Nature">
        <title>rRNA introns, odd ribosomes, and small enigmatic genomes across a large radiation of phyla.</title>
        <authorList>
            <person name="Brown C.T."/>
            <person name="Hug L.A."/>
            <person name="Thomas B.C."/>
            <person name="Sharon I."/>
            <person name="Castelle C.J."/>
            <person name="Singh A."/>
            <person name="Wilkins M.J."/>
            <person name="Williams K.H."/>
            <person name="Banfield J.F."/>
        </authorList>
    </citation>
    <scope>NUCLEOTIDE SEQUENCE [LARGE SCALE GENOMIC DNA]</scope>
</reference>
<protein>
    <submittedName>
        <fullName evidence="2">Uncharacterized protein</fullName>
    </submittedName>
</protein>
<gene>
    <name evidence="2" type="ORF">UT63_C0003G0038</name>
</gene>
<feature type="transmembrane region" description="Helical" evidence="1">
    <location>
        <begin position="149"/>
        <end position="167"/>
    </location>
</feature>
<accession>A0A0G0T8Y2</accession>
<feature type="transmembrane region" description="Helical" evidence="1">
    <location>
        <begin position="313"/>
        <end position="334"/>
    </location>
</feature>
<comment type="caution">
    <text evidence="2">The sequence shown here is derived from an EMBL/GenBank/DDBJ whole genome shotgun (WGS) entry which is preliminary data.</text>
</comment>
<feature type="transmembrane region" description="Helical" evidence="1">
    <location>
        <begin position="98"/>
        <end position="115"/>
    </location>
</feature>
<evidence type="ECO:0000256" key="1">
    <source>
        <dbReference type="SAM" id="Phobius"/>
    </source>
</evidence>
<evidence type="ECO:0000313" key="2">
    <source>
        <dbReference type="EMBL" id="KKR34322.1"/>
    </source>
</evidence>
<organism evidence="2 3">
    <name type="scientific">Candidatus Gottesmanbacteria bacterium GW2011_GWC2_39_8</name>
    <dbReference type="NCBI Taxonomy" id="1618450"/>
    <lineage>
        <taxon>Bacteria</taxon>
        <taxon>Candidatus Gottesmaniibacteriota</taxon>
    </lineage>
</organism>
<feature type="transmembrane region" description="Helical" evidence="1">
    <location>
        <begin position="515"/>
        <end position="536"/>
    </location>
</feature>
<feature type="transmembrane region" description="Helical" evidence="1">
    <location>
        <begin position="121"/>
        <end position="142"/>
    </location>
</feature>
<dbReference type="EMBL" id="LBXN01000003">
    <property type="protein sequence ID" value="KKR34322.1"/>
    <property type="molecule type" value="Genomic_DNA"/>
</dbReference>
<keyword evidence="1" id="KW-0472">Membrane</keyword>
<name>A0A0G0T8Y2_9BACT</name>
<dbReference type="Proteomes" id="UP000034539">
    <property type="component" value="Unassembled WGS sequence"/>
</dbReference>
<sequence length="540" mass="61725">MTKKLILYILLSVVIALPLVSPFFQKGYFETHDGEWAVVRLTEMHREIKDGQFPPQWSSYLNHGYGYPLFLFTYPFPYYIGEFLHLSGYSFVDSVKMLFVLSVVLSSLFMFLFAREMVGDLGGLITAIFYVYVPFRVVNLYVRGSIGESLSLVFFPLLCYLSLKFLLTGRKLYLTLSIPVLAAFILTHNIMAVLFVPLWLIWLIFLSRSFYEKLWVFAFRYIIPVFVLGLGLSAFFWLPALVEKKFIILSTVALADKAEHFLSIPDFFNSAWRYGLLPSFQLGWAHLLLFIIGLMIVNLSGKVNKEKYEVLSNYFTLVFFFLIFLMLPFSYIIWNLPPLSSIDFPWRLITLAIFFMASGIMFVTVKKYGLILSIVLVFVTIFGILYIAKPGSVINKGDDYYATNDATTTSMDELMPVWVKNKPTNRPDKLVELDGQGFVMGTPVQKSNSLAFTLLSGERSMIRLNMIYFPGWKVAVDGKDTEIVYDNPGGLISFIVPQGEHKITVLFTSTPIRKISYVISIGALLSFLLLSAKYLFLRQV</sequence>
<feature type="transmembrane region" description="Helical" evidence="1">
    <location>
        <begin position="218"/>
        <end position="238"/>
    </location>
</feature>